<dbReference type="FunFam" id="3.30.930.10:FF:000002">
    <property type="entry name" value="Threonine--tRNA ligase"/>
    <property type="match status" value="1"/>
</dbReference>
<dbReference type="Pfam" id="PF07973">
    <property type="entry name" value="tRNA_SAD"/>
    <property type="match status" value="1"/>
</dbReference>
<name>A0A2H0LXN0_9BACT</name>
<keyword evidence="3 13" id="KW-0820">tRNA-binding</keyword>
<comment type="catalytic activity">
    <reaction evidence="12 13">
        <text>tRNA(Thr) + L-threonine + ATP = L-threonyl-tRNA(Thr) + AMP + diphosphate + H(+)</text>
        <dbReference type="Rhea" id="RHEA:24624"/>
        <dbReference type="Rhea" id="RHEA-COMP:9670"/>
        <dbReference type="Rhea" id="RHEA-COMP:9704"/>
        <dbReference type="ChEBI" id="CHEBI:15378"/>
        <dbReference type="ChEBI" id="CHEBI:30616"/>
        <dbReference type="ChEBI" id="CHEBI:33019"/>
        <dbReference type="ChEBI" id="CHEBI:57926"/>
        <dbReference type="ChEBI" id="CHEBI:78442"/>
        <dbReference type="ChEBI" id="CHEBI:78534"/>
        <dbReference type="ChEBI" id="CHEBI:456215"/>
        <dbReference type="EC" id="6.1.1.3"/>
    </reaction>
</comment>
<dbReference type="CDD" id="cd00860">
    <property type="entry name" value="ThrRS_anticodon"/>
    <property type="match status" value="1"/>
</dbReference>
<evidence type="ECO:0000256" key="12">
    <source>
        <dbReference type="ARBA" id="ARBA00049515"/>
    </source>
</evidence>
<evidence type="ECO:0000313" key="16">
    <source>
        <dbReference type="Proteomes" id="UP000229641"/>
    </source>
</evidence>
<comment type="subunit">
    <text evidence="13">Homodimer.</text>
</comment>
<dbReference type="InterPro" id="IPR033728">
    <property type="entry name" value="ThrRS_core"/>
</dbReference>
<dbReference type="FunFam" id="3.30.54.20:FF:000002">
    <property type="entry name" value="Threonine--tRNA ligase"/>
    <property type="match status" value="1"/>
</dbReference>
<dbReference type="Pfam" id="PF03129">
    <property type="entry name" value="HGTP_anticodon"/>
    <property type="match status" value="1"/>
</dbReference>
<dbReference type="GO" id="GO:0006435">
    <property type="term" value="P:threonyl-tRNA aminoacylation"/>
    <property type="evidence" value="ECO:0007669"/>
    <property type="project" value="UniProtKB-UniRule"/>
</dbReference>
<evidence type="ECO:0000256" key="9">
    <source>
        <dbReference type="ARBA" id="ARBA00022884"/>
    </source>
</evidence>
<dbReference type="Gene3D" id="3.30.930.10">
    <property type="entry name" value="Bira Bifunctional Protein, Domain 2"/>
    <property type="match status" value="1"/>
</dbReference>
<dbReference type="Proteomes" id="UP000229641">
    <property type="component" value="Unassembled WGS sequence"/>
</dbReference>
<comment type="subcellular location">
    <subcellularLocation>
        <location evidence="13">Cytoplasm</location>
    </subcellularLocation>
</comment>
<dbReference type="Pfam" id="PF00587">
    <property type="entry name" value="tRNA-synt_2b"/>
    <property type="match status" value="1"/>
</dbReference>
<dbReference type="InterPro" id="IPR045864">
    <property type="entry name" value="aa-tRNA-synth_II/BPL/LPL"/>
</dbReference>
<dbReference type="AlphaFoldDB" id="A0A2H0LXN0"/>
<keyword evidence="9 13" id="KW-0694">RNA-binding</keyword>
<keyword evidence="2 13" id="KW-0963">Cytoplasm</keyword>
<gene>
    <name evidence="13" type="primary">thrS</name>
    <name evidence="15" type="ORF">COV72_04340</name>
</gene>
<feature type="binding site" evidence="13">
    <location>
        <position position="272"/>
    </location>
    <ligand>
        <name>Zn(2+)</name>
        <dbReference type="ChEBI" id="CHEBI:29105"/>
        <note>catalytic</note>
    </ligand>
</feature>
<reference evidence="15 16" key="1">
    <citation type="submission" date="2017-09" db="EMBL/GenBank/DDBJ databases">
        <title>Depth-based differentiation of microbial function through sediment-hosted aquifers and enrichment of novel symbionts in the deep terrestrial subsurface.</title>
        <authorList>
            <person name="Probst A.J."/>
            <person name="Ladd B."/>
            <person name="Jarett J.K."/>
            <person name="Geller-Mcgrath D.E."/>
            <person name="Sieber C.M."/>
            <person name="Emerson J.B."/>
            <person name="Anantharaman K."/>
            <person name="Thomas B.C."/>
            <person name="Malmstrom R."/>
            <person name="Stieglmeier M."/>
            <person name="Klingl A."/>
            <person name="Woyke T."/>
            <person name="Ryan C.M."/>
            <person name="Banfield J.F."/>
        </authorList>
    </citation>
    <scope>NUCLEOTIDE SEQUENCE [LARGE SCALE GENOMIC DNA]</scope>
    <source>
        <strain evidence="15">CG11_big_fil_rev_8_21_14_0_20_42_13</strain>
    </source>
</reference>
<dbReference type="InterPro" id="IPR012947">
    <property type="entry name" value="tRNA_SAD"/>
</dbReference>
<dbReference type="HAMAP" id="MF_00184">
    <property type="entry name" value="Thr_tRNA_synth"/>
    <property type="match status" value="1"/>
</dbReference>
<evidence type="ECO:0000256" key="7">
    <source>
        <dbReference type="ARBA" id="ARBA00022833"/>
    </source>
</evidence>
<evidence type="ECO:0000256" key="1">
    <source>
        <dbReference type="ARBA" id="ARBA00008226"/>
    </source>
</evidence>
<dbReference type="CDD" id="cd00771">
    <property type="entry name" value="ThrRS_core"/>
    <property type="match status" value="1"/>
</dbReference>
<organism evidence="15 16">
    <name type="scientific">Candidatus Ghiorseimicrobium undicola</name>
    <dbReference type="NCBI Taxonomy" id="1974746"/>
    <lineage>
        <taxon>Bacteria</taxon>
        <taxon>Pseudomonadati</taxon>
        <taxon>Candidatus Omnitrophota</taxon>
        <taxon>Candidatus Ghiorseimicrobium</taxon>
    </lineage>
</organism>
<dbReference type="FunFam" id="3.40.50.800:FF:000001">
    <property type="entry name" value="Threonine--tRNA ligase"/>
    <property type="match status" value="1"/>
</dbReference>
<dbReference type="GO" id="GO:0000049">
    <property type="term" value="F:tRNA binding"/>
    <property type="evidence" value="ECO:0007669"/>
    <property type="project" value="UniProtKB-KW"/>
</dbReference>
<dbReference type="InterPro" id="IPR047246">
    <property type="entry name" value="ThrRS_anticodon"/>
</dbReference>
<keyword evidence="6 13" id="KW-0547">Nucleotide-binding</keyword>
<dbReference type="InterPro" id="IPR018163">
    <property type="entry name" value="Thr/Ala-tRNA-synth_IIc_edit"/>
</dbReference>
<evidence type="ECO:0000256" key="6">
    <source>
        <dbReference type="ARBA" id="ARBA00022741"/>
    </source>
</evidence>
<keyword evidence="11 13" id="KW-0030">Aminoacyl-tRNA synthetase</keyword>
<dbReference type="Gene3D" id="3.30.980.10">
    <property type="entry name" value="Threonyl-trna Synthetase, Chain A, domain 2"/>
    <property type="match status" value="1"/>
</dbReference>
<evidence type="ECO:0000256" key="2">
    <source>
        <dbReference type="ARBA" id="ARBA00022490"/>
    </source>
</evidence>
<keyword evidence="7 13" id="KW-0862">Zinc</keyword>
<accession>A0A2H0LXN0</accession>
<sequence>METKRDLDILRHSCSHIMAQAVKELWPDVKLGIGPSIEDGFYYDFDKKEPFSDADLAKIEDKMRQIIAGNRPFIREEASKEEARKLFAQDNYKLELIDELPDDKATIYKTGNDFMDLCRGPHVASTGEIKAFKLLSVAGAYWRGNEKNAMLQRIYGTAFFSRGELDDYLRLLEESKKRDHRKLGAELEYFSIEEEMGAGLTFWHPKAGLLRKIIEDTWKDEHIKRGYQLVNTPHIGHAGLWKTSGHLEFYREYMFPAMIVENQEYVLKPMNCPGHILIYKSKTRSYRDLPFKLAELGTVYRYERSGVLHGLLRVRGFTQDDAHIFCRPEQLEEEIKKVLDLTFYLLEKFGFSQYDIYVSTKPQKYVGSDEHWQLATESLKNSLEARAVRWQEDPGEGVFYGPKIDVKIKDALGRAWQCTTIQVDFNLPERFKVGYIGEDGKEKQPIMVHRAILGSLERFLGVLLEHYAGDLPLWLAPKQAVIIPIKDTCLEYAKKTTDRLREAGLRVEIDDRRSTLDKKIREAELEKTPYILIVGEREAKTSKVSVRKRIKGDLGVKTVEEFIESVKEELG</sequence>
<feature type="binding site" evidence="13">
    <location>
        <position position="323"/>
    </location>
    <ligand>
        <name>Zn(2+)</name>
        <dbReference type="ChEBI" id="CHEBI:29105"/>
        <note>catalytic</note>
    </ligand>
</feature>
<proteinExistence type="inferred from homology"/>
<evidence type="ECO:0000313" key="15">
    <source>
        <dbReference type="EMBL" id="PIQ89179.1"/>
    </source>
</evidence>
<evidence type="ECO:0000256" key="5">
    <source>
        <dbReference type="ARBA" id="ARBA00022723"/>
    </source>
</evidence>
<dbReference type="PRINTS" id="PR01047">
    <property type="entry name" value="TRNASYNTHTHR"/>
</dbReference>
<dbReference type="InterPro" id="IPR006195">
    <property type="entry name" value="aa-tRNA-synth_II"/>
</dbReference>
<dbReference type="GO" id="GO:0004829">
    <property type="term" value="F:threonine-tRNA ligase activity"/>
    <property type="evidence" value="ECO:0007669"/>
    <property type="project" value="UniProtKB-UniRule"/>
</dbReference>
<keyword evidence="4 13" id="KW-0436">Ligase</keyword>
<comment type="caution">
    <text evidence="15">The sequence shown here is derived from an EMBL/GenBank/DDBJ whole genome shotgun (WGS) entry which is preliminary data.</text>
</comment>
<dbReference type="Gene3D" id="3.30.54.20">
    <property type="match status" value="1"/>
</dbReference>
<feature type="binding site" evidence="13">
    <location>
        <position position="449"/>
    </location>
    <ligand>
        <name>Zn(2+)</name>
        <dbReference type="ChEBI" id="CHEBI:29105"/>
        <note>catalytic</note>
    </ligand>
</feature>
<evidence type="ECO:0000256" key="3">
    <source>
        <dbReference type="ARBA" id="ARBA00022555"/>
    </source>
</evidence>
<dbReference type="PANTHER" id="PTHR11451">
    <property type="entry name" value="THREONINE-TRNA LIGASE"/>
    <property type="match status" value="1"/>
</dbReference>
<dbReference type="SMART" id="SM00863">
    <property type="entry name" value="tRNA_SAD"/>
    <property type="match status" value="1"/>
</dbReference>
<comment type="cofactor">
    <cofactor evidence="13">
        <name>Zn(2+)</name>
        <dbReference type="ChEBI" id="CHEBI:29105"/>
    </cofactor>
    <text evidence="13">Binds 1 zinc ion per subunit.</text>
</comment>
<dbReference type="EMBL" id="PCWA01000065">
    <property type="protein sequence ID" value="PIQ89179.1"/>
    <property type="molecule type" value="Genomic_DNA"/>
</dbReference>
<dbReference type="GO" id="GO:0005737">
    <property type="term" value="C:cytoplasm"/>
    <property type="evidence" value="ECO:0007669"/>
    <property type="project" value="UniProtKB-SubCell"/>
</dbReference>
<dbReference type="InterPro" id="IPR002314">
    <property type="entry name" value="aa-tRNA-synt_IIb"/>
</dbReference>
<keyword evidence="10 13" id="KW-0648">Protein biosynthesis</keyword>
<evidence type="ECO:0000256" key="8">
    <source>
        <dbReference type="ARBA" id="ARBA00022840"/>
    </source>
</evidence>
<keyword evidence="8 13" id="KW-0067">ATP-binding</keyword>
<dbReference type="PANTHER" id="PTHR11451:SF44">
    <property type="entry name" value="THREONINE--TRNA LIGASE, CHLOROPLASTIC_MITOCHONDRIAL 2"/>
    <property type="match status" value="1"/>
</dbReference>
<dbReference type="SUPFAM" id="SSF52954">
    <property type="entry name" value="Class II aaRS ABD-related"/>
    <property type="match status" value="1"/>
</dbReference>
<evidence type="ECO:0000256" key="13">
    <source>
        <dbReference type="HAMAP-Rule" id="MF_00184"/>
    </source>
</evidence>
<dbReference type="Gene3D" id="3.40.50.800">
    <property type="entry name" value="Anticodon-binding domain"/>
    <property type="match status" value="1"/>
</dbReference>
<evidence type="ECO:0000256" key="10">
    <source>
        <dbReference type="ARBA" id="ARBA00022917"/>
    </source>
</evidence>
<comment type="similarity">
    <text evidence="1 13">Belongs to the class-II aminoacyl-tRNA synthetase family.</text>
</comment>
<dbReference type="FunFam" id="3.30.980.10:FF:000005">
    <property type="entry name" value="Threonyl-tRNA synthetase, mitochondrial"/>
    <property type="match status" value="1"/>
</dbReference>
<dbReference type="NCBIfam" id="TIGR00418">
    <property type="entry name" value="thrS"/>
    <property type="match status" value="1"/>
</dbReference>
<dbReference type="InterPro" id="IPR036621">
    <property type="entry name" value="Anticodon-bd_dom_sf"/>
</dbReference>
<evidence type="ECO:0000256" key="4">
    <source>
        <dbReference type="ARBA" id="ARBA00022598"/>
    </source>
</evidence>
<dbReference type="GO" id="GO:0005524">
    <property type="term" value="F:ATP binding"/>
    <property type="evidence" value="ECO:0007669"/>
    <property type="project" value="UniProtKB-UniRule"/>
</dbReference>
<evidence type="ECO:0000256" key="11">
    <source>
        <dbReference type="ARBA" id="ARBA00023146"/>
    </source>
</evidence>
<comment type="caution">
    <text evidence="13">Lacks conserved residue(s) required for the propagation of feature annotation.</text>
</comment>
<protein>
    <recommendedName>
        <fullName evidence="13">Threonine--tRNA ligase</fullName>
        <ecNumber evidence="13">6.1.1.3</ecNumber>
    </recommendedName>
    <alternativeName>
        <fullName evidence="13">Threonyl-tRNA synthetase</fullName>
        <shortName evidence="13">ThrRS</shortName>
    </alternativeName>
</protein>
<dbReference type="SUPFAM" id="SSF55186">
    <property type="entry name" value="ThrRS/AlaRS common domain"/>
    <property type="match status" value="1"/>
</dbReference>
<evidence type="ECO:0000259" key="14">
    <source>
        <dbReference type="PROSITE" id="PS50862"/>
    </source>
</evidence>
<keyword evidence="5 13" id="KW-0479">Metal-binding</keyword>
<feature type="domain" description="Aminoacyl-transfer RNA synthetases class-II family profile" evidence="14">
    <location>
        <begin position="214"/>
        <end position="472"/>
    </location>
</feature>
<dbReference type="PROSITE" id="PS50862">
    <property type="entry name" value="AA_TRNA_LIGASE_II"/>
    <property type="match status" value="1"/>
</dbReference>
<dbReference type="InterPro" id="IPR002320">
    <property type="entry name" value="Thr-tRNA-ligase_IIa"/>
</dbReference>
<dbReference type="InterPro" id="IPR004154">
    <property type="entry name" value="Anticodon-bd"/>
</dbReference>
<dbReference type="SUPFAM" id="SSF55681">
    <property type="entry name" value="Class II aaRS and biotin synthetases"/>
    <property type="match status" value="1"/>
</dbReference>
<dbReference type="EC" id="6.1.1.3" evidence="13"/>
<dbReference type="GO" id="GO:0046872">
    <property type="term" value="F:metal ion binding"/>
    <property type="evidence" value="ECO:0007669"/>
    <property type="project" value="UniProtKB-KW"/>
</dbReference>